<gene>
    <name evidence="2" type="ORF">C5O00_13455</name>
</gene>
<keyword evidence="3" id="KW-1185">Reference proteome</keyword>
<dbReference type="RefSeq" id="WP_105217348.1">
    <property type="nucleotide sequence ID" value="NZ_CP027062.1"/>
</dbReference>
<reference evidence="2 3" key="1">
    <citation type="submission" date="2018-02" db="EMBL/GenBank/DDBJ databases">
        <title>Genomic analysis of the strain RR4-38 isolated from a seawater recirculating aquaculture system.</title>
        <authorList>
            <person name="Kim Y.-S."/>
            <person name="Jang Y.H."/>
            <person name="Kim K.-H."/>
        </authorList>
    </citation>
    <scope>NUCLEOTIDE SEQUENCE [LARGE SCALE GENOMIC DNA]</scope>
    <source>
        <strain evidence="2 3">RR4-38</strain>
    </source>
</reference>
<protein>
    <submittedName>
        <fullName evidence="2">Uncharacterized protein</fullName>
    </submittedName>
</protein>
<evidence type="ECO:0000313" key="2">
    <source>
        <dbReference type="EMBL" id="AVI52108.1"/>
    </source>
</evidence>
<accession>A0A2S0HZR4</accession>
<evidence type="ECO:0000313" key="3">
    <source>
        <dbReference type="Proteomes" id="UP000238442"/>
    </source>
</evidence>
<sequence length="204" mass="24369">MKKSILTVVLFLIGMTTQTFSQQNKNVAYNPGTYDRYYNSHEIRFVENGVLYLVATNGTFHFRELHDPYGYRNGRRNYKTVYYNSVPGQVTYANSRRGYNNLIRTDRFGRIRSIGPTQITYKRNGKVRSIGCVTMTYHRGLLTSVGNLEIHYNRRGKIRKTTGHVNKYNRKYWHDSWYRNNNDWDDDDWDDDWGHDRVRKKKKD</sequence>
<dbReference type="KEGG" id="aue:C5O00_13455"/>
<evidence type="ECO:0000256" key="1">
    <source>
        <dbReference type="SAM" id="SignalP"/>
    </source>
</evidence>
<feature type="chain" id="PRO_5015570941" evidence="1">
    <location>
        <begin position="22"/>
        <end position="204"/>
    </location>
</feature>
<dbReference type="Proteomes" id="UP000238442">
    <property type="component" value="Chromosome"/>
</dbReference>
<dbReference type="EMBL" id="CP027062">
    <property type="protein sequence ID" value="AVI52108.1"/>
    <property type="molecule type" value="Genomic_DNA"/>
</dbReference>
<feature type="signal peptide" evidence="1">
    <location>
        <begin position="1"/>
        <end position="21"/>
    </location>
</feature>
<dbReference type="AlphaFoldDB" id="A0A2S0HZR4"/>
<proteinExistence type="predicted"/>
<organism evidence="2 3">
    <name type="scientific">Pukyongia salina</name>
    <dbReference type="NCBI Taxonomy" id="2094025"/>
    <lineage>
        <taxon>Bacteria</taxon>
        <taxon>Pseudomonadati</taxon>
        <taxon>Bacteroidota</taxon>
        <taxon>Flavobacteriia</taxon>
        <taxon>Flavobacteriales</taxon>
        <taxon>Flavobacteriaceae</taxon>
        <taxon>Pukyongia</taxon>
    </lineage>
</organism>
<dbReference type="OrthoDB" id="750023at2"/>
<keyword evidence="1" id="KW-0732">Signal</keyword>
<name>A0A2S0HZR4_9FLAO</name>